<feature type="non-terminal residue" evidence="3">
    <location>
        <position position="99"/>
    </location>
</feature>
<dbReference type="PANTHER" id="PTHR11289">
    <property type="entry name" value="BREAST CANCER TYPE 2 SUSCEPTIBILITY PROTEIN BRCA2"/>
    <property type="match status" value="1"/>
</dbReference>
<organism evidence="3 4">
    <name type="scientific">Staurois parvus</name>
    <dbReference type="NCBI Taxonomy" id="386267"/>
    <lineage>
        <taxon>Eukaryota</taxon>
        <taxon>Metazoa</taxon>
        <taxon>Chordata</taxon>
        <taxon>Craniata</taxon>
        <taxon>Vertebrata</taxon>
        <taxon>Euteleostomi</taxon>
        <taxon>Amphibia</taxon>
        <taxon>Batrachia</taxon>
        <taxon>Anura</taxon>
        <taxon>Neobatrachia</taxon>
        <taxon>Ranoidea</taxon>
        <taxon>Ranidae</taxon>
        <taxon>Staurois</taxon>
    </lineage>
</organism>
<feature type="domain" description="Tower" evidence="2">
    <location>
        <begin position="1"/>
        <end position="42"/>
    </location>
</feature>
<evidence type="ECO:0000313" key="3">
    <source>
        <dbReference type="EMBL" id="CAI9557235.1"/>
    </source>
</evidence>
<evidence type="ECO:0000313" key="4">
    <source>
        <dbReference type="Proteomes" id="UP001162483"/>
    </source>
</evidence>
<feature type="region of interest" description="Disordered" evidence="1">
    <location>
        <begin position="1"/>
        <end position="29"/>
    </location>
</feature>
<gene>
    <name evidence="3" type="ORF">SPARVUS_LOCUS4670652</name>
</gene>
<evidence type="ECO:0000256" key="1">
    <source>
        <dbReference type="SAM" id="MobiDB-lite"/>
    </source>
</evidence>
<reference evidence="3" key="1">
    <citation type="submission" date="2023-05" db="EMBL/GenBank/DDBJ databases">
        <authorList>
            <person name="Stuckert A."/>
        </authorList>
    </citation>
    <scope>NUCLEOTIDE SEQUENCE</scope>
</reference>
<accession>A0ABN9CC26</accession>
<dbReference type="SUPFAM" id="SSF81878">
    <property type="entry name" value="BRCA2 tower domain"/>
    <property type="match status" value="1"/>
</dbReference>
<dbReference type="InterPro" id="IPR015525">
    <property type="entry name" value="BRCA2"/>
</dbReference>
<dbReference type="Pfam" id="PF09121">
    <property type="entry name" value="Tower"/>
    <property type="match status" value="1"/>
</dbReference>
<dbReference type="Proteomes" id="UP001162483">
    <property type="component" value="Unassembled WGS sequence"/>
</dbReference>
<dbReference type="InterPro" id="IPR015205">
    <property type="entry name" value="Tower_dom"/>
</dbReference>
<comment type="caution">
    <text evidence="3">The sequence shown here is derived from an EMBL/GenBank/DDBJ whole genome shotgun (WGS) entry which is preliminary data.</text>
</comment>
<name>A0ABN9CC26_9NEOB</name>
<dbReference type="EMBL" id="CATNWA010008984">
    <property type="protein sequence ID" value="CAI9557235.1"/>
    <property type="molecule type" value="Genomic_DNA"/>
</dbReference>
<dbReference type="Gene3D" id="6.10.70.10">
    <property type="match status" value="1"/>
</dbReference>
<keyword evidence="4" id="KW-1185">Reference proteome</keyword>
<evidence type="ECO:0000259" key="2">
    <source>
        <dbReference type="SMART" id="SM01341"/>
    </source>
</evidence>
<feature type="compositionally biased region" description="Basic and acidic residues" evidence="1">
    <location>
        <begin position="12"/>
        <end position="25"/>
    </location>
</feature>
<sequence length="99" mass="11268">MEKMANGTYVFRNDRAEEREAERHSSNQQKNLEALFLKIQQAFEQQEACERKAKGTKRNSLSVTQIAALQDGAEIYEALQNEPDPGYLESCMSGEQLRA</sequence>
<dbReference type="PANTHER" id="PTHR11289:SF0">
    <property type="entry name" value="BREAST CANCER TYPE 2 SUSCEPTIBILITY PROTEIN"/>
    <property type="match status" value="1"/>
</dbReference>
<proteinExistence type="predicted"/>
<dbReference type="SMART" id="SM01341">
    <property type="entry name" value="Tower"/>
    <property type="match status" value="1"/>
</dbReference>
<protein>
    <recommendedName>
        <fullName evidence="2">Tower domain-containing protein</fullName>
    </recommendedName>
</protein>